<name>A0A8T2T070_CERRI</name>
<reference evidence="2" key="1">
    <citation type="submission" date="2021-08" db="EMBL/GenBank/DDBJ databases">
        <title>WGS assembly of Ceratopteris richardii.</title>
        <authorList>
            <person name="Marchant D.B."/>
            <person name="Chen G."/>
            <person name="Jenkins J."/>
            <person name="Shu S."/>
            <person name="Leebens-Mack J."/>
            <person name="Grimwood J."/>
            <person name="Schmutz J."/>
            <person name="Soltis P."/>
            <person name="Soltis D."/>
            <person name="Chen Z.-H."/>
        </authorList>
    </citation>
    <scope>NUCLEOTIDE SEQUENCE</scope>
    <source>
        <strain evidence="2">Whitten #5841</strain>
        <tissue evidence="2">Leaf</tissue>
    </source>
</reference>
<organism evidence="2 3">
    <name type="scientific">Ceratopteris richardii</name>
    <name type="common">Triangle waterfern</name>
    <dbReference type="NCBI Taxonomy" id="49495"/>
    <lineage>
        <taxon>Eukaryota</taxon>
        <taxon>Viridiplantae</taxon>
        <taxon>Streptophyta</taxon>
        <taxon>Embryophyta</taxon>
        <taxon>Tracheophyta</taxon>
        <taxon>Polypodiopsida</taxon>
        <taxon>Polypodiidae</taxon>
        <taxon>Polypodiales</taxon>
        <taxon>Pteridineae</taxon>
        <taxon>Pteridaceae</taxon>
        <taxon>Parkerioideae</taxon>
        <taxon>Ceratopteris</taxon>
    </lineage>
</organism>
<sequence>MSRSRFTSSLPLALLQQIMAVPVAMAMIDAMGSDKVIGPLLLDDIKEVISYCMKAVSQHSSSSHVVPFHCDLAPSYGKLKMDGAMLNMEEELKVIIAGTTRSMKELVQARTKGKGIEWSDIVATMSQNPLLEPHEEPIERRDHIIKSGKSSFKFDGSPDETIVREVKAWFGRLINDGNVLNDTKIDIDVLARIVAVSGARITDFLTLLYKQTSHESKVLDIGVLRYPDHDHPFFKVYRIQLTAWATCERILYRQSDSNGITGEFICRKYKPRASVIQAMSPKVKKKAVREAEAMFV</sequence>
<keyword evidence="1" id="KW-0732">Signal</keyword>
<gene>
    <name evidence="2" type="ORF">KP509_17G065000</name>
</gene>
<evidence type="ECO:0000313" key="3">
    <source>
        <dbReference type="Proteomes" id="UP000825935"/>
    </source>
</evidence>
<keyword evidence="3" id="KW-1185">Reference proteome</keyword>
<accession>A0A8T2T070</accession>
<proteinExistence type="predicted"/>
<comment type="caution">
    <text evidence="2">The sequence shown here is derived from an EMBL/GenBank/DDBJ whole genome shotgun (WGS) entry which is preliminary data.</text>
</comment>
<evidence type="ECO:0000256" key="1">
    <source>
        <dbReference type="SAM" id="SignalP"/>
    </source>
</evidence>
<feature type="chain" id="PRO_5035814796" evidence="1">
    <location>
        <begin position="21"/>
        <end position="296"/>
    </location>
</feature>
<protein>
    <submittedName>
        <fullName evidence="2">Uncharacterized protein</fullName>
    </submittedName>
</protein>
<dbReference type="Proteomes" id="UP000825935">
    <property type="component" value="Chromosome 17"/>
</dbReference>
<dbReference type="AlphaFoldDB" id="A0A8T2T070"/>
<dbReference type="OrthoDB" id="1917606at2759"/>
<feature type="signal peptide" evidence="1">
    <location>
        <begin position="1"/>
        <end position="20"/>
    </location>
</feature>
<dbReference type="EMBL" id="CM035422">
    <property type="protein sequence ID" value="KAH7373610.1"/>
    <property type="molecule type" value="Genomic_DNA"/>
</dbReference>
<evidence type="ECO:0000313" key="2">
    <source>
        <dbReference type="EMBL" id="KAH7373610.1"/>
    </source>
</evidence>